<dbReference type="Proteomes" id="UP000287247">
    <property type="component" value="Unassembled WGS sequence"/>
</dbReference>
<accession>A0A401IBG5</accession>
<evidence type="ECO:0000313" key="2">
    <source>
        <dbReference type="EMBL" id="GBF78617.1"/>
    </source>
</evidence>
<evidence type="ECO:0000313" key="3">
    <source>
        <dbReference type="Proteomes" id="UP000287247"/>
    </source>
</evidence>
<evidence type="ECO:0000259" key="1">
    <source>
        <dbReference type="Pfam" id="PF05860"/>
    </source>
</evidence>
<comment type="caution">
    <text evidence="2">The sequence shown here is derived from an EMBL/GenBank/DDBJ whole genome shotgun (WGS) entry which is preliminary data.</text>
</comment>
<dbReference type="InterPro" id="IPR008638">
    <property type="entry name" value="FhaB/CdiA-like_TPS"/>
</dbReference>
<name>A0A401IBG5_APHSA</name>
<dbReference type="InterPro" id="IPR012334">
    <property type="entry name" value="Pectin_lyas_fold"/>
</dbReference>
<organism evidence="2 3">
    <name type="scientific">Aphanothece sacrum FPU1</name>
    <dbReference type="NCBI Taxonomy" id="1920663"/>
    <lineage>
        <taxon>Bacteria</taxon>
        <taxon>Bacillati</taxon>
        <taxon>Cyanobacteriota</taxon>
        <taxon>Cyanophyceae</taxon>
        <taxon>Oscillatoriophycideae</taxon>
        <taxon>Chroococcales</taxon>
        <taxon>Aphanothecaceae</taxon>
        <taxon>Aphanothece</taxon>
    </lineage>
</organism>
<proteinExistence type="predicted"/>
<feature type="domain" description="Filamentous haemagglutinin FhaB/tRNA nuclease CdiA-like TPS" evidence="1">
    <location>
        <begin position="2"/>
        <end position="177"/>
    </location>
</feature>
<gene>
    <name evidence="2" type="ORF">AsFPU1_0006</name>
</gene>
<dbReference type="InterPro" id="IPR011050">
    <property type="entry name" value="Pectin_lyase_fold/virulence"/>
</dbReference>
<dbReference type="SUPFAM" id="SSF51126">
    <property type="entry name" value="Pectin lyase-like"/>
    <property type="match status" value="3"/>
</dbReference>
<dbReference type="AlphaFoldDB" id="A0A401IBG5"/>
<dbReference type="Pfam" id="PF05860">
    <property type="entry name" value="TPS"/>
    <property type="match status" value="1"/>
</dbReference>
<dbReference type="EMBL" id="BDQK01000001">
    <property type="protein sequence ID" value="GBF78617.1"/>
    <property type="molecule type" value="Genomic_DNA"/>
</dbReference>
<keyword evidence="3" id="KW-1185">Reference proteome</keyword>
<protein>
    <submittedName>
        <fullName evidence="2">Filamentous hemagglutinin family domain-containing protein</fullName>
    </submittedName>
</protein>
<sequence length="943" mass="95717">MIQANGIANFFLINPNGIMLGPNAKLDIGGSFIASTAEEIQFADGTIFSATNSQVEPLLSISLPIGLQFRGTANRIENQAFGSVENSVANFQVKPGKTLALVGGDILFTNNGSLIARGGRIELGSVAPDSFVSLTPISTGWVLGYETVQNFQDIQLTGQTYISVSNGSLAPNSGDIRLQGRQIVITDQSNIISLNRGSIPSGSIEIKASDFVEVSNGSNISTQVLSTGIGGDIKIQTNRLIINNKSTIGTLTTNAGKGGSLSVEATESLEVDGNGAFSQLLTQSQSSGDAGDLQAKTARLILRDGGQLSSSAFSSGKAGTLHVIDSESIEASGKGIFSGLTFHSGLFSSTAGKGNGGSVIVNTNRLMVTDGASISVAALEGSTRQAGQLDINASESVFLNGADSSLLATSESRKPAGNLTINTPLLTLQGGAKISASSPLSQGGNINLQGLNSLQVTNGSEISATTVDGKAGNLEINLGQTPVNNVQLNNGRLTVEATGTGDSGNLTVNARTLNLENNAQISASTISGLGGDVSLQNVETLQVTNGSEISATTVDGQAGNLEINLGQTPVNNVQLNNGRLTVEATGTGDSGNLTVNARTLNLENNAQISASTISGLGGDVNLQGLDILQISNSNITTSTQTGKAGNVSLNTNQKPVNSVQITDNSRLAAQASQPGGEAGSVSVNARDLTVNNGSSISASNISGKIGGDVNLQNVETLQVNGGEISATTVNGQAGNLEINLGQTPVNNVQLNNGRLTVEATGTGDSGNLTVNARTLNLENNAQISASTISGVGGDVNLRGLDTLQVNNSNISASTRSGRAGNLTVKAAQLVQLSGTGGLSVEATEGGTAGNLTVETRQMSVTDGAKVSVSSPQGQAGNLTIKANTLSLNRGFITAETGKSQGEGGANISLKISDLLRIENESLISATANGLANGGNIDIDTSDS</sequence>
<dbReference type="Gene3D" id="2.160.20.10">
    <property type="entry name" value="Single-stranded right-handed beta-helix, Pectin lyase-like"/>
    <property type="match status" value="3"/>
</dbReference>
<reference evidence="3" key="1">
    <citation type="submission" date="2017-05" db="EMBL/GenBank/DDBJ databases">
        <title>Physiological properties and genetic analysis related to exopolysaccharide production of fresh-water unicellular cyanobacterium Aphanothece sacrum, Suizenji Nori, that has been cultured as a food source in Japan.</title>
        <authorList>
            <person name="Kanesaki Y."/>
            <person name="Yoshikawa S."/>
            <person name="Ohki K."/>
        </authorList>
    </citation>
    <scope>NUCLEOTIDE SEQUENCE [LARGE SCALE GENOMIC DNA]</scope>
    <source>
        <strain evidence="3">FPU1</strain>
    </source>
</reference>
<dbReference type="NCBIfam" id="TIGR01901">
    <property type="entry name" value="adhes_NPXG"/>
    <property type="match status" value="1"/>
</dbReference>